<feature type="transmembrane region" description="Helical" evidence="2">
    <location>
        <begin position="79"/>
        <end position="99"/>
    </location>
</feature>
<proteinExistence type="predicted"/>
<evidence type="ECO:0008006" key="5">
    <source>
        <dbReference type="Google" id="ProtNLM"/>
    </source>
</evidence>
<dbReference type="EMBL" id="WXEY01000030">
    <property type="protein sequence ID" value="MZP31267.1"/>
    <property type="molecule type" value="Genomic_DNA"/>
</dbReference>
<keyword evidence="4" id="KW-1185">Reference proteome</keyword>
<feature type="region of interest" description="Disordered" evidence="1">
    <location>
        <begin position="23"/>
        <end position="60"/>
    </location>
</feature>
<reference evidence="3 4" key="1">
    <citation type="submission" date="2020-01" db="EMBL/GenBank/DDBJ databases">
        <title>Whole-genome sequence of Heliobacterium undosum DSM 13378.</title>
        <authorList>
            <person name="Kyndt J.A."/>
            <person name="Meyer T.E."/>
        </authorList>
    </citation>
    <scope>NUCLEOTIDE SEQUENCE [LARGE SCALE GENOMIC DNA]</scope>
    <source>
        <strain evidence="3 4">DSM 13378</strain>
    </source>
</reference>
<evidence type="ECO:0000256" key="2">
    <source>
        <dbReference type="SAM" id="Phobius"/>
    </source>
</evidence>
<gene>
    <name evidence="3" type="ORF">GTO91_16290</name>
</gene>
<evidence type="ECO:0000313" key="3">
    <source>
        <dbReference type="EMBL" id="MZP31267.1"/>
    </source>
</evidence>
<dbReference type="OrthoDB" id="1806871at2"/>
<organism evidence="3 4">
    <name type="scientific">Heliomicrobium undosum</name>
    <dbReference type="NCBI Taxonomy" id="121734"/>
    <lineage>
        <taxon>Bacteria</taxon>
        <taxon>Bacillati</taxon>
        <taxon>Bacillota</taxon>
        <taxon>Clostridia</taxon>
        <taxon>Eubacteriales</taxon>
        <taxon>Heliobacteriaceae</taxon>
        <taxon>Heliomicrobium</taxon>
    </lineage>
</organism>
<keyword evidence="2" id="KW-1133">Transmembrane helix</keyword>
<sequence>MNTLPERFLDRQIEEAVHKMVTEAPVPPLEESWARLEQKRREQAPSQHRQPRLEPQPEQPLLEEVQVKQPQPEQRPRPLFFRWAAVAAAVLVVGGVLSFQGTGSMTTEMRTAGIAGNITLDKASAPAFTMQQPSSVKPAAPPPAADSPIVSDSSATVSESSVTPSENASAFTRQAAPVTAGPEPVDTTQRGSVRETVAAAKPSWMDIASLPKEERRIALAVPARGEDAPRLPAPAESKANMESAAAFAAPAALPVPADVTDSNAPDTSTVSITSITSAHNQPGPVVTYLPPGYTLLVSKQRETVEPAASTSLRYAGPAPHYFSLTVSAAPLPPEEGTIQAQRDVDIAGAPGKLALFAKGLLRIEWRRDKAFYTLTGILPEGEAVRIAQSVR</sequence>
<dbReference type="RefSeq" id="WP_161259786.1">
    <property type="nucleotide sequence ID" value="NZ_WXEY01000030.1"/>
</dbReference>
<feature type="compositionally biased region" description="Basic and acidic residues" evidence="1">
    <location>
        <begin position="32"/>
        <end position="43"/>
    </location>
</feature>
<feature type="compositionally biased region" description="Low complexity" evidence="1">
    <location>
        <begin position="146"/>
        <end position="166"/>
    </location>
</feature>
<evidence type="ECO:0000256" key="1">
    <source>
        <dbReference type="SAM" id="MobiDB-lite"/>
    </source>
</evidence>
<keyword evidence="2" id="KW-0812">Transmembrane</keyword>
<dbReference type="AlphaFoldDB" id="A0A845L3Q1"/>
<keyword evidence="2" id="KW-0472">Membrane</keyword>
<protein>
    <recommendedName>
        <fullName evidence="5">DUF4367 domain-containing protein</fullName>
    </recommendedName>
</protein>
<name>A0A845L3Q1_9FIRM</name>
<accession>A0A845L3Q1</accession>
<evidence type="ECO:0000313" key="4">
    <source>
        <dbReference type="Proteomes" id="UP000463470"/>
    </source>
</evidence>
<feature type="region of interest" description="Disordered" evidence="1">
    <location>
        <begin position="129"/>
        <end position="197"/>
    </location>
</feature>
<dbReference type="Proteomes" id="UP000463470">
    <property type="component" value="Unassembled WGS sequence"/>
</dbReference>
<comment type="caution">
    <text evidence="3">The sequence shown here is derived from an EMBL/GenBank/DDBJ whole genome shotgun (WGS) entry which is preliminary data.</text>
</comment>